<evidence type="ECO:0000256" key="1">
    <source>
        <dbReference type="ARBA" id="ARBA00004651"/>
    </source>
</evidence>
<evidence type="ECO:0000256" key="5">
    <source>
        <dbReference type="ARBA" id="ARBA00022989"/>
    </source>
</evidence>
<evidence type="ECO:0000256" key="2">
    <source>
        <dbReference type="ARBA" id="ARBA00005262"/>
    </source>
</evidence>
<gene>
    <name evidence="8" type="primary">chrA1</name>
    <name evidence="8" type="ORF">CLTHE_08470</name>
</gene>
<dbReference type="PANTHER" id="PTHR43663">
    <property type="entry name" value="CHROMATE TRANSPORT PROTEIN-RELATED"/>
    <property type="match status" value="1"/>
</dbReference>
<keyword evidence="3" id="KW-1003">Cell membrane</keyword>
<dbReference type="Proteomes" id="UP000191448">
    <property type="component" value="Unassembled WGS sequence"/>
</dbReference>
<dbReference type="EMBL" id="LTAY01000026">
    <property type="protein sequence ID" value="OPX49093.1"/>
    <property type="molecule type" value="Genomic_DNA"/>
</dbReference>
<reference evidence="8 9" key="1">
    <citation type="submission" date="2016-02" db="EMBL/GenBank/DDBJ databases">
        <title>Genome sequence of Clostridium thermobutyricum DSM 4928.</title>
        <authorList>
            <person name="Poehlein A."/>
            <person name="Daniel R."/>
        </authorList>
    </citation>
    <scope>NUCLEOTIDE SEQUENCE [LARGE SCALE GENOMIC DNA]</scope>
    <source>
        <strain evidence="8 9">DSM 4928</strain>
    </source>
</reference>
<dbReference type="InterPro" id="IPR003370">
    <property type="entry name" value="Chromate_transpt"/>
</dbReference>
<feature type="transmembrane region" description="Helical" evidence="7">
    <location>
        <begin position="137"/>
        <end position="154"/>
    </location>
</feature>
<protein>
    <submittedName>
        <fullName evidence="8">Chromate transport protein</fullName>
    </submittedName>
</protein>
<dbReference type="PANTHER" id="PTHR43663:SF2">
    <property type="entry name" value="CHROMATE TRANSPORT PROTEIN-RELATED"/>
    <property type="match status" value="1"/>
</dbReference>
<name>A0A1V4SWZ1_9CLOT</name>
<dbReference type="OrthoDB" id="9788907at2"/>
<evidence type="ECO:0000313" key="8">
    <source>
        <dbReference type="EMBL" id="OPX49093.1"/>
    </source>
</evidence>
<comment type="caution">
    <text evidence="8">The sequence shown here is derived from an EMBL/GenBank/DDBJ whole genome shotgun (WGS) entry which is preliminary data.</text>
</comment>
<evidence type="ECO:0000256" key="3">
    <source>
        <dbReference type="ARBA" id="ARBA00022475"/>
    </source>
</evidence>
<keyword evidence="6 7" id="KW-0472">Membrane</keyword>
<keyword evidence="5 7" id="KW-1133">Transmembrane helix</keyword>
<keyword evidence="4 7" id="KW-0812">Transmembrane</keyword>
<feature type="transmembrane region" description="Helical" evidence="7">
    <location>
        <begin position="74"/>
        <end position="100"/>
    </location>
</feature>
<dbReference type="GO" id="GO:0015109">
    <property type="term" value="F:chromate transmembrane transporter activity"/>
    <property type="evidence" value="ECO:0007669"/>
    <property type="project" value="InterPro"/>
</dbReference>
<dbReference type="InterPro" id="IPR052518">
    <property type="entry name" value="CHR_Transporter"/>
</dbReference>
<feature type="transmembrane region" description="Helical" evidence="7">
    <location>
        <begin position="7"/>
        <end position="28"/>
    </location>
</feature>
<comment type="similarity">
    <text evidence="2">Belongs to the chromate ion transporter (CHR) (TC 2.A.51) family.</text>
</comment>
<evidence type="ECO:0000256" key="4">
    <source>
        <dbReference type="ARBA" id="ARBA00022692"/>
    </source>
</evidence>
<proteinExistence type="inferred from homology"/>
<organism evidence="8 9">
    <name type="scientific">Clostridium thermobutyricum DSM 4928</name>
    <dbReference type="NCBI Taxonomy" id="1121339"/>
    <lineage>
        <taxon>Bacteria</taxon>
        <taxon>Bacillati</taxon>
        <taxon>Bacillota</taxon>
        <taxon>Clostridia</taxon>
        <taxon>Eubacteriales</taxon>
        <taxon>Clostridiaceae</taxon>
        <taxon>Clostridium</taxon>
    </lineage>
</organism>
<evidence type="ECO:0000313" key="9">
    <source>
        <dbReference type="Proteomes" id="UP000191448"/>
    </source>
</evidence>
<evidence type="ECO:0000256" key="6">
    <source>
        <dbReference type="ARBA" id="ARBA00023136"/>
    </source>
</evidence>
<dbReference type="GO" id="GO:0005886">
    <property type="term" value="C:plasma membrane"/>
    <property type="evidence" value="ECO:0007669"/>
    <property type="project" value="UniProtKB-SubCell"/>
</dbReference>
<dbReference type="RefSeq" id="WP_080022143.1">
    <property type="nucleotide sequence ID" value="NZ_LTAY01000026.1"/>
</dbReference>
<dbReference type="AlphaFoldDB" id="A0A1V4SWZ1"/>
<dbReference type="Pfam" id="PF02417">
    <property type="entry name" value="Chromate_transp"/>
    <property type="match status" value="1"/>
</dbReference>
<accession>A0A1V4SWZ1</accession>
<sequence length="183" mass="20278">MKKIFKLFLTFFKVAMITHGGGYAMIGVIQDEIVTKQKLLDDDEYMELIGLCQTFPGPLAMSSSLFVGYRLGGVIGAFACLLGALLPPFIMIFILANFFMNFEHNIYVRYILDGIDAVVPMIVLMAVINFGKKLPKTLHNGIVAVIALIALEVFHVNPAFIVIVSALYGIIVFGIFKREVPKK</sequence>
<comment type="subcellular location">
    <subcellularLocation>
        <location evidence="1">Cell membrane</location>
        <topology evidence="1">Multi-pass membrane protein</topology>
    </subcellularLocation>
</comment>
<evidence type="ECO:0000256" key="7">
    <source>
        <dbReference type="SAM" id="Phobius"/>
    </source>
</evidence>
<feature type="transmembrane region" description="Helical" evidence="7">
    <location>
        <begin position="106"/>
        <end position="130"/>
    </location>
</feature>